<evidence type="ECO:0000313" key="2">
    <source>
        <dbReference type="Proteomes" id="UP000746595"/>
    </source>
</evidence>
<accession>A0ABX1G418</accession>
<reference evidence="1 2" key="1">
    <citation type="submission" date="2020-04" db="EMBL/GenBank/DDBJ databases">
        <title>Paeniglutamicibacter sp. ANT13_2, a novel actinomycete isolated from sediment in Antarctica.</title>
        <authorList>
            <person name="Sakdapetsiri C."/>
            <person name="Pinyakong O."/>
        </authorList>
    </citation>
    <scope>NUCLEOTIDE SEQUENCE [LARGE SCALE GENOMIC DNA]</scope>
    <source>
        <strain evidence="1 2">ANT13_2</strain>
    </source>
</reference>
<dbReference type="Proteomes" id="UP000746595">
    <property type="component" value="Unassembled WGS sequence"/>
</dbReference>
<dbReference type="EMBL" id="JAAWVT010000001">
    <property type="protein sequence ID" value="NKG20207.1"/>
    <property type="molecule type" value="Genomic_DNA"/>
</dbReference>
<organism evidence="1 2">
    <name type="scientific">Paeniglutamicibacter terrestris</name>
    <dbReference type="NCBI Taxonomy" id="2723403"/>
    <lineage>
        <taxon>Bacteria</taxon>
        <taxon>Bacillati</taxon>
        <taxon>Actinomycetota</taxon>
        <taxon>Actinomycetes</taxon>
        <taxon>Micrococcales</taxon>
        <taxon>Micrococcaceae</taxon>
        <taxon>Paeniglutamicibacter</taxon>
    </lineage>
</organism>
<name>A0ABX1G418_9MICC</name>
<evidence type="ECO:0000313" key="1">
    <source>
        <dbReference type="EMBL" id="NKG20207.1"/>
    </source>
</evidence>
<keyword evidence="2" id="KW-1185">Reference proteome</keyword>
<comment type="caution">
    <text evidence="1">The sequence shown here is derived from an EMBL/GenBank/DDBJ whole genome shotgun (WGS) entry which is preliminary data.</text>
</comment>
<dbReference type="RefSeq" id="WP_168151050.1">
    <property type="nucleotide sequence ID" value="NZ_JAAWVT010000001.1"/>
</dbReference>
<proteinExistence type="predicted"/>
<protein>
    <submittedName>
        <fullName evidence="1">Uncharacterized protein</fullName>
    </submittedName>
</protein>
<gene>
    <name evidence="1" type="ORF">HED64_05685</name>
</gene>
<sequence>MNLIVDNSRAHAVVAEKIHGSLGRLHMCCDVWDRFLILISNHLAQRHGAFEVIEKVAQLDKADELHLVRATVLLMLNFSILDLLGIQTNSLAEHHLVARPCLRLNPSR</sequence>